<dbReference type="EMBL" id="CAJZBQ010000003">
    <property type="protein sequence ID" value="CAG9311037.1"/>
    <property type="molecule type" value="Genomic_DNA"/>
</dbReference>
<evidence type="ECO:0000313" key="1">
    <source>
        <dbReference type="EMBL" id="CAG9311037.1"/>
    </source>
</evidence>
<organism evidence="1 2">
    <name type="scientific">Blepharisma stoltei</name>
    <dbReference type="NCBI Taxonomy" id="1481888"/>
    <lineage>
        <taxon>Eukaryota</taxon>
        <taxon>Sar</taxon>
        <taxon>Alveolata</taxon>
        <taxon>Ciliophora</taxon>
        <taxon>Postciliodesmatophora</taxon>
        <taxon>Heterotrichea</taxon>
        <taxon>Heterotrichida</taxon>
        <taxon>Blepharismidae</taxon>
        <taxon>Blepharisma</taxon>
    </lineage>
</organism>
<dbReference type="AlphaFoldDB" id="A0AAU9IC32"/>
<reference evidence="1" key="1">
    <citation type="submission" date="2021-09" db="EMBL/GenBank/DDBJ databases">
        <authorList>
            <consortium name="AG Swart"/>
            <person name="Singh M."/>
            <person name="Singh A."/>
            <person name="Seah K."/>
            <person name="Emmerich C."/>
        </authorList>
    </citation>
    <scope>NUCLEOTIDE SEQUENCE</scope>
    <source>
        <strain evidence="1">ATCC30299</strain>
    </source>
</reference>
<accession>A0AAU9IC32</accession>
<comment type="caution">
    <text evidence="1">The sequence shown here is derived from an EMBL/GenBank/DDBJ whole genome shotgun (WGS) entry which is preliminary data.</text>
</comment>
<sequence length="73" mass="8625">MRLQDLLEKAQCVLNSSDFGDGDLKFKKSWKMKEGLRMVLMSVTRSSEDLIQRRQWKTGSLCLSRDGRRKRIY</sequence>
<keyword evidence="2" id="KW-1185">Reference proteome</keyword>
<gene>
    <name evidence="1" type="ORF">BSTOLATCC_MIC2741</name>
</gene>
<protein>
    <submittedName>
        <fullName evidence="1">Uncharacterized protein</fullName>
    </submittedName>
</protein>
<name>A0AAU9IC32_9CILI</name>
<proteinExistence type="predicted"/>
<dbReference type="Proteomes" id="UP001162131">
    <property type="component" value="Unassembled WGS sequence"/>
</dbReference>
<evidence type="ECO:0000313" key="2">
    <source>
        <dbReference type="Proteomes" id="UP001162131"/>
    </source>
</evidence>